<dbReference type="HOGENOM" id="CLU_1241808_0_0_1"/>
<name>A0A0E0EKF7_9ORYZ</name>
<protein>
    <recommendedName>
        <fullName evidence="5">Peptidase M41 FtsH extracellular domain-containing protein</fullName>
    </recommendedName>
</protein>
<keyword evidence="4" id="KW-1185">Reference proteome</keyword>
<evidence type="ECO:0000256" key="2">
    <source>
        <dbReference type="SAM" id="SignalP"/>
    </source>
</evidence>
<organism evidence="3">
    <name type="scientific">Oryza meridionalis</name>
    <dbReference type="NCBI Taxonomy" id="40149"/>
    <lineage>
        <taxon>Eukaryota</taxon>
        <taxon>Viridiplantae</taxon>
        <taxon>Streptophyta</taxon>
        <taxon>Embryophyta</taxon>
        <taxon>Tracheophyta</taxon>
        <taxon>Spermatophyta</taxon>
        <taxon>Magnoliopsida</taxon>
        <taxon>Liliopsida</taxon>
        <taxon>Poales</taxon>
        <taxon>Poaceae</taxon>
        <taxon>BOP clade</taxon>
        <taxon>Oryzoideae</taxon>
        <taxon>Oryzeae</taxon>
        <taxon>Oryzinae</taxon>
        <taxon>Oryza</taxon>
    </lineage>
</organism>
<reference evidence="3" key="1">
    <citation type="submission" date="2015-04" db="UniProtKB">
        <authorList>
            <consortium name="EnsemblPlants"/>
        </authorList>
    </citation>
    <scope>IDENTIFICATION</scope>
</reference>
<dbReference type="Proteomes" id="UP000008021">
    <property type="component" value="Chromosome 8"/>
</dbReference>
<dbReference type="Gramene" id="OMERI08G09320.1">
    <property type="protein sequence ID" value="OMERI08G09320.1"/>
    <property type="gene ID" value="OMERI08G09320"/>
</dbReference>
<feature type="chain" id="PRO_5002358084" description="Peptidase M41 FtsH extracellular domain-containing protein" evidence="2">
    <location>
        <begin position="18"/>
        <end position="223"/>
    </location>
</feature>
<evidence type="ECO:0000256" key="1">
    <source>
        <dbReference type="SAM" id="Phobius"/>
    </source>
</evidence>
<feature type="transmembrane region" description="Helical" evidence="1">
    <location>
        <begin position="65"/>
        <end position="86"/>
    </location>
</feature>
<dbReference type="STRING" id="40149.A0A0E0EKF7"/>
<dbReference type="EnsemblPlants" id="OMERI08G09320.1">
    <property type="protein sequence ID" value="OMERI08G09320.1"/>
    <property type="gene ID" value="OMERI08G09320"/>
</dbReference>
<evidence type="ECO:0000313" key="3">
    <source>
        <dbReference type="EnsemblPlants" id="OMERI08G09320.1"/>
    </source>
</evidence>
<evidence type="ECO:0000313" key="4">
    <source>
        <dbReference type="Proteomes" id="UP000008021"/>
    </source>
</evidence>
<reference evidence="3" key="2">
    <citation type="submission" date="2018-05" db="EMBL/GenBank/DDBJ databases">
        <title>OmerRS3 (Oryza meridionalis Reference Sequence Version 3).</title>
        <authorList>
            <person name="Zhang J."/>
            <person name="Kudrna D."/>
            <person name="Lee S."/>
            <person name="Talag J."/>
            <person name="Welchert J."/>
            <person name="Wing R.A."/>
        </authorList>
    </citation>
    <scope>NUCLEOTIDE SEQUENCE [LARGE SCALE GENOMIC DNA]</scope>
    <source>
        <strain evidence="3">cv. OR44</strain>
    </source>
</reference>
<evidence type="ECO:0008006" key="5">
    <source>
        <dbReference type="Google" id="ProtNLM"/>
    </source>
</evidence>
<sequence length="223" mass="24025">MAAVVVVAACLSPVCAAAASVPRTRWRAPVCAKVEEVYKDKEVGLGFRKPARRRMRLWRCAVRRVPPAVAAPIVLAVLLLAARFALPKNAAKEVAYSDLLAGLRAGAVTVVAFEEESHRIYFHRVVDDGGGGKDVDTGASEACRSAAESRWPCYARSVPHDEGFLLGLMRDGGADYRSVPQLAAGRLLVDMLNTLLTLWEERRRRRASAVMIGEAAGEVEGGG</sequence>
<dbReference type="AlphaFoldDB" id="A0A0E0EKF7"/>
<dbReference type="eggNOG" id="KOG0731">
    <property type="taxonomic scope" value="Eukaryota"/>
</dbReference>
<keyword evidence="1" id="KW-1133">Transmembrane helix</keyword>
<feature type="signal peptide" evidence="2">
    <location>
        <begin position="1"/>
        <end position="17"/>
    </location>
</feature>
<keyword evidence="2" id="KW-0732">Signal</keyword>
<accession>A0A0E0EKF7</accession>
<keyword evidence="1" id="KW-0472">Membrane</keyword>
<keyword evidence="1" id="KW-0812">Transmembrane</keyword>
<proteinExistence type="predicted"/>